<proteinExistence type="predicted"/>
<dbReference type="EMBL" id="LOYH01000055">
    <property type="protein sequence ID" value="KVK81338.1"/>
    <property type="molecule type" value="Genomic_DNA"/>
</dbReference>
<dbReference type="Proteomes" id="UP000069001">
    <property type="component" value="Unassembled WGS sequence"/>
</dbReference>
<organism evidence="2 3">
    <name type="scientific">Burkholderia cepacia</name>
    <name type="common">Pseudomonas cepacia</name>
    <dbReference type="NCBI Taxonomy" id="292"/>
    <lineage>
        <taxon>Bacteria</taxon>
        <taxon>Pseudomonadati</taxon>
        <taxon>Pseudomonadota</taxon>
        <taxon>Betaproteobacteria</taxon>
        <taxon>Burkholderiales</taxon>
        <taxon>Burkholderiaceae</taxon>
        <taxon>Burkholderia</taxon>
        <taxon>Burkholderia cepacia complex</taxon>
    </lineage>
</organism>
<protein>
    <recommendedName>
        <fullName evidence="1">ESPR domain-containing protein</fullName>
    </recommendedName>
</protein>
<dbReference type="AlphaFoldDB" id="A0A103ZJV7"/>
<accession>A0A103ZJV7</accession>
<reference evidence="2 3" key="1">
    <citation type="submission" date="2015-11" db="EMBL/GenBank/DDBJ databases">
        <title>Expanding the genomic diversity of Burkholderia species for the development of highly accurate diagnostics.</title>
        <authorList>
            <person name="Sahl J."/>
            <person name="Keim P."/>
            <person name="Wagner D."/>
        </authorList>
    </citation>
    <scope>NUCLEOTIDE SEQUENCE [LARGE SCALE GENOMIC DNA]</scope>
    <source>
        <strain evidence="2 3">MSMB1302</strain>
    </source>
</reference>
<name>A0A103ZJV7_BURCE</name>
<comment type="caution">
    <text evidence="2">The sequence shown here is derived from an EMBL/GenBank/DDBJ whole genome shotgun (WGS) entry which is preliminary data.</text>
</comment>
<dbReference type="Pfam" id="PF13018">
    <property type="entry name" value="ESPR"/>
    <property type="match status" value="1"/>
</dbReference>
<evidence type="ECO:0000259" key="1">
    <source>
        <dbReference type="Pfam" id="PF13018"/>
    </source>
</evidence>
<gene>
    <name evidence="2" type="ORF">WS90_16250</name>
</gene>
<dbReference type="RefSeq" id="WP_081074617.1">
    <property type="nucleotide sequence ID" value="NZ_LOYH01000055.1"/>
</dbReference>
<dbReference type="InterPro" id="IPR024973">
    <property type="entry name" value="ESPR"/>
</dbReference>
<evidence type="ECO:0000313" key="2">
    <source>
        <dbReference type="EMBL" id="KVK81338.1"/>
    </source>
</evidence>
<evidence type="ECO:0000313" key="3">
    <source>
        <dbReference type="Proteomes" id="UP000069001"/>
    </source>
</evidence>
<sequence>MNQKTYRLVYSRLRGMVVAVEETATASGKAASGERRAGRRALGGLGWLIAAASLACAPSLAPAQIAPTPGAPTDVIQTQNGLSPVNIARLIQGQLEQSFLTVSSSSACELKRLIVARGGNF</sequence>
<feature type="domain" description="ESPR" evidence="1">
    <location>
        <begin position="1"/>
        <end position="46"/>
    </location>
</feature>